<reference evidence="2 3" key="1">
    <citation type="submission" date="2023-11" db="EMBL/GenBank/DDBJ databases">
        <title>MicrobeMod: A computational toolkit for identifying prokaryotic methylation and restriction-modification with nanopore sequencing.</title>
        <authorList>
            <person name="Crits-Christoph A."/>
            <person name="Kang S.C."/>
            <person name="Lee H."/>
            <person name="Ostrov N."/>
        </authorList>
    </citation>
    <scope>NUCLEOTIDE SEQUENCE [LARGE SCALE GENOMIC DNA]</scope>
    <source>
        <strain evidence="2 3">DSMZ 16071</strain>
    </source>
</reference>
<sequence>MNKVVYVLLGLSLAANGYFLINNDAQKEKVIVKEVTTQKVKAKAGAEEKIEKQEVAKEVENINQEQLYLDKIAELESEIALLKQQQADASSKPTGAITFKTSKAMDKELVEKLRLDMNQPKEDFDKESVDPAWAFKHQDEVYELFANSDITNQLNLKDVTCKTTVCKVTLETFDDKQSSRMMAMMDASQLFDSSDLLKNLSNQATFDEETNEIFMYLYQEDEESD</sequence>
<name>A0ABZ0X3S5_9GAMM</name>
<gene>
    <name evidence="2" type="ORF">SR900_11830</name>
</gene>
<dbReference type="EMBL" id="CP140158">
    <property type="protein sequence ID" value="WQG85150.1"/>
    <property type="molecule type" value="Genomic_DNA"/>
</dbReference>
<feature type="coiled-coil region" evidence="1">
    <location>
        <begin position="45"/>
        <end position="92"/>
    </location>
</feature>
<proteinExistence type="predicted"/>
<keyword evidence="3" id="KW-1185">Reference proteome</keyword>
<accession>A0ABZ0X3S5</accession>
<evidence type="ECO:0000313" key="3">
    <source>
        <dbReference type="Proteomes" id="UP001324185"/>
    </source>
</evidence>
<organism evidence="2 3">
    <name type="scientific">Kangiella aquimarina</name>
    <dbReference type="NCBI Taxonomy" id="261965"/>
    <lineage>
        <taxon>Bacteria</taxon>
        <taxon>Pseudomonadati</taxon>
        <taxon>Pseudomonadota</taxon>
        <taxon>Gammaproteobacteria</taxon>
        <taxon>Kangiellales</taxon>
        <taxon>Kangiellaceae</taxon>
        <taxon>Kangiella</taxon>
    </lineage>
</organism>
<evidence type="ECO:0000313" key="2">
    <source>
        <dbReference type="EMBL" id="WQG85150.1"/>
    </source>
</evidence>
<evidence type="ECO:0000256" key="1">
    <source>
        <dbReference type="SAM" id="Coils"/>
    </source>
</evidence>
<dbReference type="RefSeq" id="WP_018625226.1">
    <property type="nucleotide sequence ID" value="NZ_CP140158.1"/>
</dbReference>
<keyword evidence="1" id="KW-0175">Coiled coil</keyword>
<protein>
    <submittedName>
        <fullName evidence="2">Uncharacterized protein</fullName>
    </submittedName>
</protein>
<dbReference type="Proteomes" id="UP001324185">
    <property type="component" value="Chromosome"/>
</dbReference>